<evidence type="ECO:0000256" key="3">
    <source>
        <dbReference type="ARBA" id="ARBA00022946"/>
    </source>
</evidence>
<evidence type="ECO:0000256" key="7">
    <source>
        <dbReference type="ARBA" id="ARBA00035189"/>
    </source>
</evidence>
<feature type="domain" description="Sleeping Beauty transposase HTH" evidence="9">
    <location>
        <begin position="1"/>
        <end position="52"/>
    </location>
</feature>
<dbReference type="Gene3D" id="1.10.10.10">
    <property type="entry name" value="Winged helix-like DNA-binding domain superfamily/Winged helix DNA-binding domain"/>
    <property type="match status" value="1"/>
</dbReference>
<dbReference type="InterPro" id="IPR002492">
    <property type="entry name" value="Transposase_Tc1-like"/>
</dbReference>
<dbReference type="InterPro" id="IPR036388">
    <property type="entry name" value="WH-like_DNA-bd_sf"/>
</dbReference>
<accession>A0ABN9LSE7</accession>
<dbReference type="InterPro" id="IPR057667">
    <property type="entry name" value="HTH_SB"/>
</dbReference>
<proteinExistence type="inferred from homology"/>
<dbReference type="Pfam" id="PF01498">
    <property type="entry name" value="HTH_Tnp_Tc3_2"/>
    <property type="match status" value="1"/>
</dbReference>
<evidence type="ECO:0000259" key="8">
    <source>
        <dbReference type="Pfam" id="PF01498"/>
    </source>
</evidence>
<keyword evidence="6" id="KW-0687">Ribonucleoprotein</keyword>
<evidence type="ECO:0000256" key="2">
    <source>
        <dbReference type="ARBA" id="ARBA00005556"/>
    </source>
</evidence>
<feature type="domain" description="Transposase Tc1-like" evidence="8">
    <location>
        <begin position="71"/>
        <end position="140"/>
    </location>
</feature>
<keyword evidence="5" id="KW-0496">Mitochondrion</keyword>
<dbReference type="Pfam" id="PF10210">
    <property type="entry name" value="MRP-S32"/>
    <property type="match status" value="2"/>
</dbReference>
<dbReference type="InterPro" id="IPR009057">
    <property type="entry name" value="Homeodomain-like_sf"/>
</dbReference>
<organism evidence="10 11">
    <name type="scientific">Ranitomeya imitator</name>
    <name type="common">mimic poison frog</name>
    <dbReference type="NCBI Taxonomy" id="111125"/>
    <lineage>
        <taxon>Eukaryota</taxon>
        <taxon>Metazoa</taxon>
        <taxon>Chordata</taxon>
        <taxon>Craniata</taxon>
        <taxon>Vertebrata</taxon>
        <taxon>Euteleostomi</taxon>
        <taxon>Amphibia</taxon>
        <taxon>Batrachia</taxon>
        <taxon>Anura</taxon>
        <taxon>Neobatrachia</taxon>
        <taxon>Hyloidea</taxon>
        <taxon>Dendrobatidae</taxon>
        <taxon>Dendrobatinae</taxon>
        <taxon>Ranitomeya</taxon>
    </lineage>
</organism>
<comment type="caution">
    <text evidence="10">The sequence shown here is derived from an EMBL/GenBank/DDBJ whole genome shotgun (WGS) entry which is preliminary data.</text>
</comment>
<evidence type="ECO:0000313" key="10">
    <source>
        <dbReference type="EMBL" id="CAJ0948381.1"/>
    </source>
</evidence>
<dbReference type="PANTHER" id="PTHR13450:SF4">
    <property type="entry name" value="LARGE RIBOSOMAL SUBUNIT PROTEIN ML42"/>
    <property type="match status" value="1"/>
</dbReference>
<protein>
    <recommendedName>
        <fullName evidence="7">Large ribosomal subunit protein mL42</fullName>
    </recommendedName>
</protein>
<evidence type="ECO:0000256" key="1">
    <source>
        <dbReference type="ARBA" id="ARBA00004173"/>
    </source>
</evidence>
<keyword evidence="4" id="KW-0689">Ribosomal protein</keyword>
<evidence type="ECO:0000313" key="11">
    <source>
        <dbReference type="Proteomes" id="UP001176940"/>
    </source>
</evidence>
<sequence>MWKAKELSTDLWEKVDELYKTGKGYKKISKELIMPVNSVQTVSNKWKIRGSVKPKPSSGRPTKMLSTTAWKIVQDAKKNPKITSAEILDSLKTGGVAVSRCTIRRHLKKIGLHGQVARRKPLLRKCHKVFLLQYAKQHRDKPQNFWKILFLFFTHLFSSPPSLGSEVKLAQTSDGKTIVCYHPSVDIPYEHTKVPVAEGPAMTSRSCDRDVITGPALQRPAMTLRSCDRDVITGPALIPTLGPEPAVDYKGSLGKPLPRIDPLHNQEESHEQVLKARLYQTEGKPAPTKEELSKMFYTTKHRWYPVGQFVCFFERYHTRRIKKDPPKDR</sequence>
<evidence type="ECO:0000256" key="4">
    <source>
        <dbReference type="ARBA" id="ARBA00022980"/>
    </source>
</evidence>
<dbReference type="Pfam" id="PF25787">
    <property type="entry name" value="HTH_SB"/>
    <property type="match status" value="1"/>
</dbReference>
<dbReference type="Proteomes" id="UP001176940">
    <property type="component" value="Unassembled WGS sequence"/>
</dbReference>
<dbReference type="InterPro" id="IPR019346">
    <property type="entry name" value="Ribosomal_mL42"/>
</dbReference>
<evidence type="ECO:0000256" key="6">
    <source>
        <dbReference type="ARBA" id="ARBA00023274"/>
    </source>
</evidence>
<evidence type="ECO:0000256" key="5">
    <source>
        <dbReference type="ARBA" id="ARBA00023128"/>
    </source>
</evidence>
<comment type="subcellular location">
    <subcellularLocation>
        <location evidence="1">Mitochondrion</location>
    </subcellularLocation>
</comment>
<dbReference type="SUPFAM" id="SSF46689">
    <property type="entry name" value="Homeodomain-like"/>
    <property type="match status" value="1"/>
</dbReference>
<dbReference type="EMBL" id="CAUEEQ010028375">
    <property type="protein sequence ID" value="CAJ0948381.1"/>
    <property type="molecule type" value="Genomic_DNA"/>
</dbReference>
<reference evidence="10" key="1">
    <citation type="submission" date="2023-07" db="EMBL/GenBank/DDBJ databases">
        <authorList>
            <person name="Stuckert A."/>
        </authorList>
    </citation>
    <scope>NUCLEOTIDE SEQUENCE</scope>
</reference>
<name>A0ABN9LSE7_9NEOB</name>
<dbReference type="PANTHER" id="PTHR13450">
    <property type="entry name" value="MITOCHONDRIAL 39S RIBOSOMAL PROTEIN L42"/>
    <property type="match status" value="1"/>
</dbReference>
<evidence type="ECO:0000259" key="9">
    <source>
        <dbReference type="Pfam" id="PF25787"/>
    </source>
</evidence>
<keyword evidence="3" id="KW-0809">Transit peptide</keyword>
<comment type="similarity">
    <text evidence="2">Belongs to the mitochondrion-specific ribosomal protein mL42 family.</text>
</comment>
<keyword evidence="11" id="KW-1185">Reference proteome</keyword>
<gene>
    <name evidence="10" type="ORF">RIMI_LOCUS12131242</name>
</gene>